<keyword evidence="3" id="KW-1185">Reference proteome</keyword>
<sequence length="315" mass="33979">MRFSVDAWDPGYGTSTEDDASRTKSSARVDLDVERDPADWKPIEPSPVEAPSAVLFVDGVRRIDAQLWVHNGPTASLAICASYAAGVVCCTASGATVPTVQVRRGVFTAADEATEVTTAAGVYALHKVRRDDADALSLGVQNQLADVEVEAARRARDGLSEAATGADLLVVDGPLRGRQHLPRAIGFIKTHRAEYLPAQLNGVVARLEAAHRSPVFRMGTSWHRYAWYLRLPGAAGAPWAGVVRVECAAEMTAADAVALANLSQETLCRYASVEFKDSRAPQNLFPIAGLERALRRRLGDPKLLYRALRAAARPR</sequence>
<dbReference type="EMBL" id="FRCS01000008">
    <property type="protein sequence ID" value="SHN41931.1"/>
    <property type="molecule type" value="Genomic_DNA"/>
</dbReference>
<dbReference type="STRING" id="134849.SAMN05443668_10824"/>
<accession>A0A1M7R704</accession>
<protein>
    <recommendedName>
        <fullName evidence="4">NurA domain-containing protein</fullName>
    </recommendedName>
</protein>
<evidence type="ECO:0000313" key="3">
    <source>
        <dbReference type="Proteomes" id="UP000184440"/>
    </source>
</evidence>
<dbReference type="RefSeq" id="WP_073260295.1">
    <property type="nucleotide sequence ID" value="NZ_FRCS01000008.1"/>
</dbReference>
<feature type="compositionally biased region" description="Basic and acidic residues" evidence="1">
    <location>
        <begin position="19"/>
        <end position="42"/>
    </location>
</feature>
<evidence type="ECO:0000256" key="1">
    <source>
        <dbReference type="SAM" id="MobiDB-lite"/>
    </source>
</evidence>
<dbReference type="SUPFAM" id="SSF53098">
    <property type="entry name" value="Ribonuclease H-like"/>
    <property type="match status" value="1"/>
</dbReference>
<name>A0A1M7R704_9ACTN</name>
<dbReference type="Proteomes" id="UP000184440">
    <property type="component" value="Unassembled WGS sequence"/>
</dbReference>
<evidence type="ECO:0000313" key="2">
    <source>
        <dbReference type="EMBL" id="SHN41931.1"/>
    </source>
</evidence>
<dbReference type="InterPro" id="IPR012337">
    <property type="entry name" value="RNaseH-like_sf"/>
</dbReference>
<organism evidence="2 3">
    <name type="scientific">Cryptosporangium aurantiacum</name>
    <dbReference type="NCBI Taxonomy" id="134849"/>
    <lineage>
        <taxon>Bacteria</taxon>
        <taxon>Bacillati</taxon>
        <taxon>Actinomycetota</taxon>
        <taxon>Actinomycetes</taxon>
        <taxon>Cryptosporangiales</taxon>
        <taxon>Cryptosporangiaceae</taxon>
        <taxon>Cryptosporangium</taxon>
    </lineage>
</organism>
<feature type="region of interest" description="Disordered" evidence="1">
    <location>
        <begin position="1"/>
        <end position="44"/>
    </location>
</feature>
<reference evidence="2 3" key="1">
    <citation type="submission" date="2016-11" db="EMBL/GenBank/DDBJ databases">
        <authorList>
            <person name="Jaros S."/>
            <person name="Januszkiewicz K."/>
            <person name="Wedrychowicz H."/>
        </authorList>
    </citation>
    <scope>NUCLEOTIDE SEQUENCE [LARGE SCALE GENOMIC DNA]</scope>
    <source>
        <strain evidence="2 3">DSM 46144</strain>
    </source>
</reference>
<dbReference type="AlphaFoldDB" id="A0A1M7R704"/>
<dbReference type="OrthoDB" id="255198at2"/>
<evidence type="ECO:0008006" key="4">
    <source>
        <dbReference type="Google" id="ProtNLM"/>
    </source>
</evidence>
<proteinExistence type="predicted"/>
<gene>
    <name evidence="2" type="ORF">SAMN05443668_10824</name>
</gene>